<evidence type="ECO:0000313" key="3">
    <source>
        <dbReference type="Proteomes" id="UP000192934"/>
    </source>
</evidence>
<dbReference type="STRING" id="941907.SAMN06295910_1162"/>
<dbReference type="PANTHER" id="PTHR34595:SF7">
    <property type="entry name" value="SLL1039 PROTEIN"/>
    <property type="match status" value="1"/>
</dbReference>
<dbReference type="AlphaFoldDB" id="A0A1X7G548"/>
<evidence type="ECO:0000259" key="1">
    <source>
        <dbReference type="Pfam" id="PF04168"/>
    </source>
</evidence>
<dbReference type="EMBL" id="LT840185">
    <property type="protein sequence ID" value="SMF64098.1"/>
    <property type="molecule type" value="Genomic_DNA"/>
</dbReference>
<organism evidence="2 3">
    <name type="scientific">Allosphingosinicella indica</name>
    <dbReference type="NCBI Taxonomy" id="941907"/>
    <lineage>
        <taxon>Bacteria</taxon>
        <taxon>Pseudomonadati</taxon>
        <taxon>Pseudomonadota</taxon>
        <taxon>Alphaproteobacteria</taxon>
        <taxon>Sphingomonadales</taxon>
        <taxon>Sphingomonadaceae</taxon>
        <taxon>Allosphingosinicella</taxon>
    </lineage>
</organism>
<keyword evidence="3" id="KW-1185">Reference proteome</keyword>
<reference evidence="3" key="1">
    <citation type="submission" date="2017-04" db="EMBL/GenBank/DDBJ databases">
        <authorList>
            <person name="Varghese N."/>
            <person name="Submissions S."/>
        </authorList>
    </citation>
    <scope>NUCLEOTIDE SEQUENCE [LARGE SCALE GENOMIC DNA]</scope>
    <source>
        <strain evidence="3">Dd16</strain>
    </source>
</reference>
<dbReference type="Proteomes" id="UP000192934">
    <property type="component" value="Chromosome I"/>
</dbReference>
<gene>
    <name evidence="2" type="ORF">SAMN06295910_1162</name>
</gene>
<dbReference type="RefSeq" id="WP_085217927.1">
    <property type="nucleotide sequence ID" value="NZ_LT840185.1"/>
</dbReference>
<dbReference type="PANTHER" id="PTHR34595">
    <property type="entry name" value="BLR5612 PROTEIN"/>
    <property type="match status" value="1"/>
</dbReference>
<proteinExistence type="predicted"/>
<protein>
    <submittedName>
        <fullName evidence="2">Uncharacterized conserved protein, Alpha-E superfamily</fullName>
    </submittedName>
</protein>
<feature type="domain" description="DUF403" evidence="1">
    <location>
        <begin position="1"/>
        <end position="309"/>
    </location>
</feature>
<dbReference type="OrthoDB" id="9803532at2"/>
<accession>A0A1X7G548</accession>
<name>A0A1X7G548_9SPHN</name>
<dbReference type="InterPro" id="IPR007296">
    <property type="entry name" value="DUF403"/>
</dbReference>
<dbReference type="InterPro" id="IPR051680">
    <property type="entry name" value="ATP-dep_Glu-Cys_Ligase-2"/>
</dbReference>
<evidence type="ECO:0000313" key="2">
    <source>
        <dbReference type="EMBL" id="SMF64098.1"/>
    </source>
</evidence>
<dbReference type="Pfam" id="PF04168">
    <property type="entry name" value="Alpha-E"/>
    <property type="match status" value="1"/>
</dbReference>
<sequence length="312" mass="34511">MLARTGQALYWIGRYMERAEFTVRLLEATIRLHSLVGAGGADLGPWQSALDVAGAGPAYAATGESLGAFNVSRYLTLADENPNSVRASIQGARENARSARNDITRELWEAINRTWTNVRDRSSPGGAQATNALVDALKADARGFEGALSRMLRSEAYWLMRLGAVIERADNTARLLDVKYYLILPEGEQIGGVLDRDQWTTILQTVSARNAYRFLYRQTPKPWLVAELLIFRQELPRSLASAAAEAVALLAAFGDRTGRQGEADRLARRRLNELEEGDIDTLFRAGLHESLQRFIGENAALDAAIAQQFRFV</sequence>